<evidence type="ECO:0000259" key="3">
    <source>
        <dbReference type="Pfam" id="PF21537"/>
    </source>
</evidence>
<dbReference type="RefSeq" id="WP_029091736.1">
    <property type="nucleotide sequence ID" value="NZ_CBCPHX010000007.1"/>
</dbReference>
<feature type="transmembrane region" description="Helical" evidence="1">
    <location>
        <begin position="7"/>
        <end position="27"/>
    </location>
</feature>
<dbReference type="Proteomes" id="UP000243591">
    <property type="component" value="Chromosome"/>
</dbReference>
<keyword evidence="1" id="KW-0812">Transmembrane</keyword>
<evidence type="ECO:0000259" key="2">
    <source>
        <dbReference type="Pfam" id="PF09323"/>
    </source>
</evidence>
<dbReference type="InterPro" id="IPR052955">
    <property type="entry name" value="UPF0703_membrane_permease"/>
</dbReference>
<name>A0A1D2K3B0_BROTH</name>
<evidence type="ECO:0000313" key="7">
    <source>
        <dbReference type="Proteomes" id="UP000270190"/>
    </source>
</evidence>
<dbReference type="EMBL" id="CP023483">
    <property type="protein sequence ID" value="ATF25648.1"/>
    <property type="molecule type" value="Genomic_DNA"/>
</dbReference>
<sequence length="289" mass="33368">MFRVFILYGYAGLMTYLHVSGNLNQYINMNYAYLSLIALFGSLLLGTIQLIMVFRDEDAAAHKHQTPLTHGPDEHVHLGENTWWKKVLVYSLLFYPLLAGFTFPKASLDSNIVSAKGFKFPTNEDAVGDSFVRNQYLKPDTSFYYNKEDYEATMNKDLKPYLKQDTIVLDEKNYLTVMELIYDYPEIFEGKKLTINGFAYVDNKVKSAKNQMFLFRFGVIHCIADSGVFGMLLNLPDDKTYKDDTWLSVTGVIGTEFYAPFKQSIPTLKVEKLSEIKTPKDKYVYRDYY</sequence>
<keyword evidence="6" id="KW-1185">Reference proteome</keyword>
<organism evidence="4 6">
    <name type="scientific">Brochothrix thermosphacta</name>
    <name type="common">Microbacterium thermosphactum</name>
    <dbReference type="NCBI Taxonomy" id="2756"/>
    <lineage>
        <taxon>Bacteria</taxon>
        <taxon>Bacillati</taxon>
        <taxon>Bacillota</taxon>
        <taxon>Bacilli</taxon>
        <taxon>Bacillales</taxon>
        <taxon>Listeriaceae</taxon>
        <taxon>Brochothrix</taxon>
    </lineage>
</organism>
<dbReference type="PANTHER" id="PTHR40047">
    <property type="entry name" value="UPF0703 PROTEIN YCGQ"/>
    <property type="match status" value="1"/>
</dbReference>
<dbReference type="Proteomes" id="UP000270190">
    <property type="component" value="Unassembled WGS sequence"/>
</dbReference>
<dbReference type="KEGG" id="bths:CNY62_04150"/>
<keyword evidence="1" id="KW-0472">Membrane</keyword>
<dbReference type="AlphaFoldDB" id="A0A1D2K3B0"/>
<evidence type="ECO:0000313" key="6">
    <source>
        <dbReference type="Proteomes" id="UP000243591"/>
    </source>
</evidence>
<dbReference type="STRING" id="2756.BFR44_07670"/>
<feature type="domain" description="DUF1980" evidence="2">
    <location>
        <begin position="2"/>
        <end position="118"/>
    </location>
</feature>
<evidence type="ECO:0000313" key="5">
    <source>
        <dbReference type="EMBL" id="SPP29081.1"/>
    </source>
</evidence>
<evidence type="ECO:0000313" key="4">
    <source>
        <dbReference type="EMBL" id="ATF25648.1"/>
    </source>
</evidence>
<dbReference type="EMBL" id="OUNC01000034">
    <property type="protein sequence ID" value="SPP29081.1"/>
    <property type="molecule type" value="Genomic_DNA"/>
</dbReference>
<reference evidence="7" key="2">
    <citation type="submission" date="2018-04" db="EMBL/GenBank/DDBJ databases">
        <authorList>
            <person name="Illikoud N."/>
        </authorList>
    </citation>
    <scope>NUCLEOTIDE SEQUENCE [LARGE SCALE GENOMIC DNA]</scope>
</reference>
<evidence type="ECO:0000256" key="1">
    <source>
        <dbReference type="SAM" id="Phobius"/>
    </source>
</evidence>
<feature type="transmembrane region" description="Helical" evidence="1">
    <location>
        <begin position="213"/>
        <end position="233"/>
    </location>
</feature>
<feature type="domain" description="DUF1980" evidence="3">
    <location>
        <begin position="144"/>
        <end position="286"/>
    </location>
</feature>
<reference evidence="5" key="3">
    <citation type="submission" date="2018-04" db="EMBL/GenBank/DDBJ databases">
        <authorList>
            <person name="Go L.Y."/>
            <person name="Mitchell J.A."/>
        </authorList>
    </citation>
    <scope>NUCLEOTIDE SEQUENCE</scope>
    <source>
        <strain evidence="5">BSAS1 3</strain>
    </source>
</reference>
<gene>
    <name evidence="5" type="primary">ycgQ</name>
    <name evidence="5" type="ORF">BTBSAS_40104</name>
    <name evidence="4" type="ORF">CNY62_04150</name>
</gene>
<protein>
    <submittedName>
        <fullName evidence="4">TIGR03943 family protein</fullName>
    </submittedName>
</protein>
<dbReference type="InterPro" id="IPR048493">
    <property type="entry name" value="DUF1980_N"/>
</dbReference>
<dbReference type="Pfam" id="PF21537">
    <property type="entry name" value="DUF1980_C"/>
    <property type="match status" value="1"/>
</dbReference>
<dbReference type="Pfam" id="PF09323">
    <property type="entry name" value="DUF1980"/>
    <property type="match status" value="1"/>
</dbReference>
<dbReference type="InterPro" id="IPR015402">
    <property type="entry name" value="DUF1980"/>
</dbReference>
<keyword evidence="1" id="KW-1133">Transmembrane helix</keyword>
<proteinExistence type="predicted"/>
<dbReference type="InterPro" id="IPR048447">
    <property type="entry name" value="DUF1980_C"/>
</dbReference>
<reference evidence="4 6" key="1">
    <citation type="submission" date="2017-09" db="EMBL/GenBank/DDBJ databases">
        <title>Complete Genome Sequences of Two Strains of the Meat Spoilage Bacterium Brochothrix thermosphacta Isolated from Ground Chicken.</title>
        <authorList>
            <person name="Paoli G.C."/>
            <person name="Wijey C."/>
            <person name="Chen C.-Y."/>
            <person name="Nguyen L."/>
            <person name="Yan X."/>
            <person name="Irwin P.L."/>
        </authorList>
    </citation>
    <scope>NUCLEOTIDE SEQUENCE [LARGE SCALE GENOMIC DNA]</scope>
    <source>
        <strain evidence="4 6">BI</strain>
    </source>
</reference>
<feature type="transmembrane region" description="Helical" evidence="1">
    <location>
        <begin position="33"/>
        <end position="54"/>
    </location>
</feature>
<dbReference type="OrthoDB" id="9770408at2"/>
<accession>A0A1D2K3B0</accession>
<dbReference type="NCBIfam" id="TIGR03943">
    <property type="entry name" value="TIGR03943 family putative permease subunit"/>
    <property type="match status" value="1"/>
</dbReference>
<dbReference type="PANTHER" id="PTHR40047:SF1">
    <property type="entry name" value="UPF0703 PROTEIN YCGQ"/>
    <property type="match status" value="1"/>
</dbReference>